<evidence type="ECO:0000313" key="2">
    <source>
        <dbReference type="EMBL" id="KAK0412208.1"/>
    </source>
</evidence>
<feature type="transmembrane region" description="Helical" evidence="1">
    <location>
        <begin position="279"/>
        <end position="297"/>
    </location>
</feature>
<dbReference type="Proteomes" id="UP001175271">
    <property type="component" value="Unassembled WGS sequence"/>
</dbReference>
<evidence type="ECO:0000313" key="3">
    <source>
        <dbReference type="Proteomes" id="UP001175271"/>
    </source>
</evidence>
<organism evidence="2 3">
    <name type="scientific">Steinernema hermaphroditum</name>
    <dbReference type="NCBI Taxonomy" id="289476"/>
    <lineage>
        <taxon>Eukaryota</taxon>
        <taxon>Metazoa</taxon>
        <taxon>Ecdysozoa</taxon>
        <taxon>Nematoda</taxon>
        <taxon>Chromadorea</taxon>
        <taxon>Rhabditida</taxon>
        <taxon>Tylenchina</taxon>
        <taxon>Panagrolaimomorpha</taxon>
        <taxon>Strongyloidoidea</taxon>
        <taxon>Steinernematidae</taxon>
        <taxon>Steinernema</taxon>
    </lineage>
</organism>
<evidence type="ECO:0000256" key="1">
    <source>
        <dbReference type="SAM" id="Phobius"/>
    </source>
</evidence>
<feature type="transmembrane region" description="Helical" evidence="1">
    <location>
        <begin position="50"/>
        <end position="70"/>
    </location>
</feature>
<dbReference type="EMBL" id="JAUCMV010000003">
    <property type="protein sequence ID" value="KAK0412208.1"/>
    <property type="molecule type" value="Genomic_DNA"/>
</dbReference>
<feature type="transmembrane region" description="Helical" evidence="1">
    <location>
        <begin position="354"/>
        <end position="377"/>
    </location>
</feature>
<gene>
    <name evidence="2" type="ORF">QR680_006090</name>
</gene>
<reference evidence="2" key="1">
    <citation type="submission" date="2023-06" db="EMBL/GenBank/DDBJ databases">
        <title>Genomic analysis of the entomopathogenic nematode Steinernema hermaphroditum.</title>
        <authorList>
            <person name="Schwarz E.M."/>
            <person name="Heppert J.K."/>
            <person name="Baniya A."/>
            <person name="Schwartz H.T."/>
            <person name="Tan C.-H."/>
            <person name="Antoshechkin I."/>
            <person name="Sternberg P.W."/>
            <person name="Goodrich-Blair H."/>
            <person name="Dillman A.R."/>
        </authorList>
    </citation>
    <scope>NUCLEOTIDE SEQUENCE</scope>
    <source>
        <strain evidence="2">PS9179</strain>
        <tissue evidence="2">Whole animal</tissue>
    </source>
</reference>
<name>A0AA39HU89_9BILA</name>
<feature type="transmembrane region" description="Helical" evidence="1">
    <location>
        <begin position="105"/>
        <end position="123"/>
    </location>
</feature>
<feature type="transmembrane region" description="Helical" evidence="1">
    <location>
        <begin position="584"/>
        <end position="604"/>
    </location>
</feature>
<keyword evidence="1" id="KW-0472">Membrane</keyword>
<protein>
    <submittedName>
        <fullName evidence="2">Uncharacterized protein</fullName>
    </submittedName>
</protein>
<feature type="transmembrane region" description="Helical" evidence="1">
    <location>
        <begin position="487"/>
        <end position="516"/>
    </location>
</feature>
<accession>A0AA39HU89</accession>
<feature type="transmembrane region" description="Helical" evidence="1">
    <location>
        <begin position="401"/>
        <end position="423"/>
    </location>
</feature>
<keyword evidence="1" id="KW-0812">Transmembrane</keyword>
<proteinExistence type="predicted"/>
<sequence>MPESTVFEHILSDINSAISLTIPFPFLIVIALVQYLSFRKVKPSLARTYTLNLSIPCTGYSIYLIVSFIMSNLNLCTNCHMKGSEEGSFGDAVVEFTYYFCTYEYRMLAIIIIVLTYISFAKPSWYKKISGRREIWMIFGSSHTTALLMTFGGMIKSSRGTLRYIFYDPVAASAQSFTAIEIITSIVNSGTFVIVIVFYITSIKEILVFNYRNAKLHTTVSQKRLRMKAQLYATLAYITPPTIVLIPNSVCINLVIGYITQEAIVFDQICEIKIRLHSCLLSLRLFLACAMVLVAFGDYRRAFCKMVCNAILMALSDVNRIISMVVPLPLFIVNIFVLYLSIKKVKSSLSRTFTLNMIIPSLGYSVYLIVLIVATFLHVNEHFAFRTEPGETVFVDYLTDFVYYLCTYEYRMLAILIIVLTYLSFAKPMFHQRLNQNREILISFAVAQIIAVIASVLSTTSINRAALKYVEHKPSSATHIPVTVSEVIIGCIDFFTFLVLVLFYIISLNAIVTFNYHNSQLHPSDSTKRRRMKAQLFATLAYITPPSVFLIPNSFCLNFVLAYIKKDVLIFDQLCDVKIRLHSSLLSVRLFLASAMVIVAFGDYRRAMKAVFKKSTMVVSNAGITVVQHNVTRSAMS</sequence>
<feature type="transmembrane region" description="Helical" evidence="1">
    <location>
        <begin position="444"/>
        <end position="467"/>
    </location>
</feature>
<feature type="transmembrane region" description="Helical" evidence="1">
    <location>
        <begin position="536"/>
        <end position="564"/>
    </location>
</feature>
<keyword evidence="1" id="KW-1133">Transmembrane helix</keyword>
<keyword evidence="3" id="KW-1185">Reference proteome</keyword>
<feature type="transmembrane region" description="Helical" evidence="1">
    <location>
        <begin position="321"/>
        <end position="342"/>
    </location>
</feature>
<feature type="transmembrane region" description="Helical" evidence="1">
    <location>
        <begin position="175"/>
        <end position="200"/>
    </location>
</feature>
<comment type="caution">
    <text evidence="2">The sequence shown here is derived from an EMBL/GenBank/DDBJ whole genome shotgun (WGS) entry which is preliminary data.</text>
</comment>
<dbReference type="AlphaFoldDB" id="A0AA39HU89"/>
<feature type="transmembrane region" description="Helical" evidence="1">
    <location>
        <begin position="20"/>
        <end position="38"/>
    </location>
</feature>